<keyword evidence="3" id="KW-1185">Reference proteome</keyword>
<dbReference type="AlphaFoldDB" id="A0A1H5WUE6"/>
<dbReference type="Gene3D" id="2.40.50.140">
    <property type="entry name" value="Nucleic acid-binding proteins"/>
    <property type="match status" value="1"/>
</dbReference>
<dbReference type="GO" id="GO:0005829">
    <property type="term" value="C:cytosol"/>
    <property type="evidence" value="ECO:0007669"/>
    <property type="project" value="UniProtKB-ARBA"/>
</dbReference>
<dbReference type="InterPro" id="IPR036567">
    <property type="entry name" value="RHF-like"/>
</dbReference>
<dbReference type="Gene3D" id="3.30.160.100">
    <property type="entry name" value="Ribosome hibernation promotion factor-like"/>
    <property type="match status" value="1"/>
</dbReference>
<dbReference type="RefSeq" id="WP_104008274.1">
    <property type="nucleotide sequence ID" value="NZ_FNVD01000009.1"/>
</dbReference>
<dbReference type="PROSITE" id="PS51857">
    <property type="entry name" value="CSD_2"/>
    <property type="match status" value="1"/>
</dbReference>
<dbReference type="GO" id="GO:0003676">
    <property type="term" value="F:nucleic acid binding"/>
    <property type="evidence" value="ECO:0007669"/>
    <property type="project" value="InterPro"/>
</dbReference>
<dbReference type="EMBL" id="FNVD01000009">
    <property type="protein sequence ID" value="SEG03064.1"/>
    <property type="molecule type" value="Genomic_DNA"/>
</dbReference>
<dbReference type="SMART" id="SM00357">
    <property type="entry name" value="CSP"/>
    <property type="match status" value="1"/>
</dbReference>
<organism evidence="2 3">
    <name type="scientific">Jhaorihella thermophila</name>
    <dbReference type="NCBI Taxonomy" id="488547"/>
    <lineage>
        <taxon>Bacteria</taxon>
        <taxon>Pseudomonadati</taxon>
        <taxon>Pseudomonadota</taxon>
        <taxon>Alphaproteobacteria</taxon>
        <taxon>Rhodobacterales</taxon>
        <taxon>Paracoccaceae</taxon>
        <taxon>Jhaorihella</taxon>
    </lineage>
</organism>
<dbReference type="InterPro" id="IPR002059">
    <property type="entry name" value="CSP_DNA-bd"/>
</dbReference>
<feature type="domain" description="CSD" evidence="1">
    <location>
        <begin position="117"/>
        <end position="181"/>
    </location>
</feature>
<evidence type="ECO:0000259" key="1">
    <source>
        <dbReference type="PROSITE" id="PS51857"/>
    </source>
</evidence>
<accession>A0A1H5WUE6</accession>
<dbReference type="Pfam" id="PF00313">
    <property type="entry name" value="CSD"/>
    <property type="match status" value="1"/>
</dbReference>
<name>A0A1H5WUE6_9RHOB</name>
<evidence type="ECO:0000313" key="2">
    <source>
        <dbReference type="EMBL" id="SEG03064.1"/>
    </source>
</evidence>
<dbReference type="SUPFAM" id="SSF50249">
    <property type="entry name" value="Nucleic acid-binding proteins"/>
    <property type="match status" value="1"/>
</dbReference>
<dbReference type="InterPro" id="IPR011129">
    <property type="entry name" value="CSD"/>
</dbReference>
<sequence>MQVEPRVVFQGFDPRPEIEELVRDKIAKLEQFYDRITSCSVAVEKDTRKGHQGHQYKVTIHVDTPIGEVAVSGKPGDVNAHEDPRVAIRDSFDAARRQIEDLVRKAGGVHVKRHPERVHGTVARLFPDEGYGFIRMENGEEAYFHRDSMEGNGWDRIDLDARVTFTAMDGDKGLYAANVTVRD</sequence>
<reference evidence="2 3" key="1">
    <citation type="submission" date="2016-10" db="EMBL/GenBank/DDBJ databases">
        <authorList>
            <person name="de Groot N.N."/>
        </authorList>
    </citation>
    <scope>NUCLEOTIDE SEQUENCE [LARGE SCALE GENOMIC DNA]</scope>
    <source>
        <strain evidence="2 3">DSM 23413</strain>
    </source>
</reference>
<dbReference type="CDD" id="cd00552">
    <property type="entry name" value="RaiA"/>
    <property type="match status" value="1"/>
</dbReference>
<dbReference type="InterPro" id="IPR003489">
    <property type="entry name" value="RHF/RaiA"/>
</dbReference>
<evidence type="ECO:0000313" key="3">
    <source>
        <dbReference type="Proteomes" id="UP000236742"/>
    </source>
</evidence>
<dbReference type="InterPro" id="IPR012340">
    <property type="entry name" value="NA-bd_OB-fold"/>
</dbReference>
<dbReference type="Pfam" id="PF02482">
    <property type="entry name" value="Ribosomal_S30AE"/>
    <property type="match status" value="1"/>
</dbReference>
<dbReference type="SUPFAM" id="SSF69754">
    <property type="entry name" value="Ribosome binding protein Y (YfiA homologue)"/>
    <property type="match status" value="1"/>
</dbReference>
<dbReference type="Proteomes" id="UP000236742">
    <property type="component" value="Unassembled WGS sequence"/>
</dbReference>
<protein>
    <submittedName>
        <fullName evidence="2">Cold shock protein, CspA family</fullName>
    </submittedName>
</protein>
<gene>
    <name evidence="2" type="ORF">SAMN05421751_10915</name>
</gene>
<proteinExistence type="predicted"/>
<dbReference type="OrthoDB" id="9782252at2"/>